<evidence type="ECO:0000313" key="1">
    <source>
        <dbReference type="EMBL" id="GEK92619.1"/>
    </source>
</evidence>
<dbReference type="Proteomes" id="UP000321230">
    <property type="component" value="Unassembled WGS sequence"/>
</dbReference>
<gene>
    <name evidence="1" type="ORF">GWA01_03890</name>
</gene>
<organism evidence="1 2">
    <name type="scientific">Gluconobacter wancherniae NBRC 103581</name>
    <dbReference type="NCBI Taxonomy" id="656744"/>
    <lineage>
        <taxon>Bacteria</taxon>
        <taxon>Pseudomonadati</taxon>
        <taxon>Pseudomonadota</taxon>
        <taxon>Alphaproteobacteria</taxon>
        <taxon>Acetobacterales</taxon>
        <taxon>Acetobacteraceae</taxon>
        <taxon>Gluconobacter</taxon>
    </lineage>
</organism>
<proteinExistence type="predicted"/>
<comment type="caution">
    <text evidence="1">The sequence shown here is derived from an EMBL/GenBank/DDBJ whole genome shotgun (WGS) entry which is preliminary data.</text>
</comment>
<dbReference type="AlphaFoldDB" id="A0A511AWN0"/>
<reference evidence="1 2" key="1">
    <citation type="submission" date="2019-07" db="EMBL/GenBank/DDBJ databases">
        <title>Whole genome shotgun sequence of Gluconobacter wancherniae NBRC 103581.</title>
        <authorList>
            <person name="Hosoyama A."/>
            <person name="Uohara A."/>
            <person name="Ohji S."/>
            <person name="Ichikawa N."/>
        </authorList>
    </citation>
    <scope>NUCLEOTIDE SEQUENCE [LARGE SCALE GENOMIC DNA]</scope>
    <source>
        <strain evidence="1 2">NBRC 103581</strain>
    </source>
</reference>
<dbReference type="EMBL" id="BJUZ01000001">
    <property type="protein sequence ID" value="GEK92619.1"/>
    <property type="molecule type" value="Genomic_DNA"/>
</dbReference>
<protein>
    <submittedName>
        <fullName evidence="1">Uncharacterized protein</fullName>
    </submittedName>
</protein>
<evidence type="ECO:0000313" key="2">
    <source>
        <dbReference type="Proteomes" id="UP000321230"/>
    </source>
</evidence>
<sequence>MHAKAHRKIMRIDPANCAIYAVQDLNIFWNHIKPCDALPPITSHSRGSGIVQPVNGP</sequence>
<name>A0A511AWN0_9PROT</name>
<accession>A0A511AWN0</accession>
<keyword evidence="2" id="KW-1185">Reference proteome</keyword>